<dbReference type="InterPro" id="IPR058245">
    <property type="entry name" value="NreC/VraR/RcsB-like_REC"/>
</dbReference>
<dbReference type="CDD" id="cd06170">
    <property type="entry name" value="LuxR_C_like"/>
    <property type="match status" value="1"/>
</dbReference>
<dbReference type="Pfam" id="PF00196">
    <property type="entry name" value="GerE"/>
    <property type="match status" value="1"/>
</dbReference>
<dbReference type="GO" id="GO:0006355">
    <property type="term" value="P:regulation of DNA-templated transcription"/>
    <property type="evidence" value="ECO:0007669"/>
    <property type="project" value="InterPro"/>
</dbReference>
<evidence type="ECO:0000256" key="5">
    <source>
        <dbReference type="PROSITE-ProRule" id="PRU00169"/>
    </source>
</evidence>
<dbReference type="EMBL" id="JAJOMB010000001">
    <property type="protein sequence ID" value="MCD5309746.1"/>
    <property type="molecule type" value="Genomic_DNA"/>
</dbReference>
<feature type="domain" description="Response regulatory" evidence="7">
    <location>
        <begin position="7"/>
        <end position="120"/>
    </location>
</feature>
<dbReference type="InterPro" id="IPR011006">
    <property type="entry name" value="CheY-like_superfamily"/>
</dbReference>
<keyword evidence="4" id="KW-0804">Transcription</keyword>
<dbReference type="GO" id="GO:0003677">
    <property type="term" value="F:DNA binding"/>
    <property type="evidence" value="ECO:0007669"/>
    <property type="project" value="UniProtKB-KW"/>
</dbReference>
<gene>
    <name evidence="8" type="ORF">LR394_02475</name>
</gene>
<dbReference type="Pfam" id="PF00072">
    <property type="entry name" value="Response_reg"/>
    <property type="match status" value="1"/>
</dbReference>
<protein>
    <submittedName>
        <fullName evidence="8">Response regulator transcription factor</fullName>
    </submittedName>
</protein>
<reference evidence="8" key="1">
    <citation type="submission" date="2021-11" db="EMBL/GenBank/DDBJ databases">
        <title>Streptomyces corallinus and Kineosporia corallina sp. nov., two new coral-derived marine actinobacteria.</title>
        <authorList>
            <person name="Buangrab K."/>
            <person name="Sutthacheep M."/>
            <person name="Yeemin T."/>
            <person name="Harunari E."/>
            <person name="Igarashi Y."/>
            <person name="Sripreechasak P."/>
            <person name="Kanchanasin P."/>
            <person name="Tanasupawat S."/>
            <person name="Phongsopitanun W."/>
        </authorList>
    </citation>
    <scope>NUCLEOTIDE SEQUENCE</scope>
    <source>
        <strain evidence="8">JCM 31032</strain>
    </source>
</reference>
<dbReference type="InterPro" id="IPR001789">
    <property type="entry name" value="Sig_transdc_resp-reg_receiver"/>
</dbReference>
<organism evidence="8 9">
    <name type="scientific">Kineosporia babensis</name>
    <dbReference type="NCBI Taxonomy" id="499548"/>
    <lineage>
        <taxon>Bacteria</taxon>
        <taxon>Bacillati</taxon>
        <taxon>Actinomycetota</taxon>
        <taxon>Actinomycetes</taxon>
        <taxon>Kineosporiales</taxon>
        <taxon>Kineosporiaceae</taxon>
        <taxon>Kineosporia</taxon>
    </lineage>
</organism>
<sequence length="215" mass="22386">MAEHPVTVLVADDNPVIRIGLRHLLTADPATQLVGEASDGSEALRLARELKPDVVLLDVRMPGTSGLEVLPELATFTCVLMLTSSEEDETVRAAVRYGARGYLVYGTFDENAVVQNILAAAGGGSVFSASAVRVLAGTPPPPEAVPAADPAVAALLSEREAGVMQLLAAGRTNGEIAGLLFLAPKTVKNHVNRIFAKLGVTSRAQAVAVWVGTAR</sequence>
<dbReference type="PRINTS" id="PR00038">
    <property type="entry name" value="HTHLUXR"/>
</dbReference>
<dbReference type="GO" id="GO:0000160">
    <property type="term" value="P:phosphorelay signal transduction system"/>
    <property type="evidence" value="ECO:0007669"/>
    <property type="project" value="InterPro"/>
</dbReference>
<evidence type="ECO:0000256" key="3">
    <source>
        <dbReference type="ARBA" id="ARBA00023125"/>
    </source>
</evidence>
<dbReference type="PANTHER" id="PTHR43214">
    <property type="entry name" value="TWO-COMPONENT RESPONSE REGULATOR"/>
    <property type="match status" value="1"/>
</dbReference>
<dbReference type="Gene3D" id="3.40.50.2300">
    <property type="match status" value="1"/>
</dbReference>
<dbReference type="PROSITE" id="PS50110">
    <property type="entry name" value="RESPONSE_REGULATORY"/>
    <property type="match status" value="1"/>
</dbReference>
<dbReference type="AlphaFoldDB" id="A0A9X1SRZ9"/>
<evidence type="ECO:0000256" key="4">
    <source>
        <dbReference type="ARBA" id="ARBA00023163"/>
    </source>
</evidence>
<dbReference type="Proteomes" id="UP001138997">
    <property type="component" value="Unassembled WGS sequence"/>
</dbReference>
<evidence type="ECO:0000256" key="2">
    <source>
        <dbReference type="ARBA" id="ARBA00023015"/>
    </source>
</evidence>
<dbReference type="SUPFAM" id="SSF52172">
    <property type="entry name" value="CheY-like"/>
    <property type="match status" value="1"/>
</dbReference>
<dbReference type="SUPFAM" id="SSF46894">
    <property type="entry name" value="C-terminal effector domain of the bipartite response regulators"/>
    <property type="match status" value="1"/>
</dbReference>
<keyword evidence="1 5" id="KW-0597">Phosphoprotein</keyword>
<dbReference type="SMART" id="SM00448">
    <property type="entry name" value="REC"/>
    <property type="match status" value="1"/>
</dbReference>
<accession>A0A9X1SRZ9</accession>
<evidence type="ECO:0000313" key="8">
    <source>
        <dbReference type="EMBL" id="MCD5309746.1"/>
    </source>
</evidence>
<name>A0A9X1SRZ9_9ACTN</name>
<keyword evidence="9" id="KW-1185">Reference proteome</keyword>
<dbReference type="InterPro" id="IPR000792">
    <property type="entry name" value="Tscrpt_reg_LuxR_C"/>
</dbReference>
<evidence type="ECO:0000259" key="7">
    <source>
        <dbReference type="PROSITE" id="PS50110"/>
    </source>
</evidence>
<evidence type="ECO:0000313" key="9">
    <source>
        <dbReference type="Proteomes" id="UP001138997"/>
    </source>
</evidence>
<evidence type="ECO:0000259" key="6">
    <source>
        <dbReference type="PROSITE" id="PS50043"/>
    </source>
</evidence>
<dbReference type="InterPro" id="IPR039420">
    <property type="entry name" value="WalR-like"/>
</dbReference>
<feature type="domain" description="HTH luxR-type" evidence="6">
    <location>
        <begin position="149"/>
        <end position="214"/>
    </location>
</feature>
<dbReference type="SMART" id="SM00421">
    <property type="entry name" value="HTH_LUXR"/>
    <property type="match status" value="1"/>
</dbReference>
<evidence type="ECO:0000256" key="1">
    <source>
        <dbReference type="ARBA" id="ARBA00022553"/>
    </source>
</evidence>
<dbReference type="PROSITE" id="PS00622">
    <property type="entry name" value="HTH_LUXR_1"/>
    <property type="match status" value="1"/>
</dbReference>
<dbReference type="RefSeq" id="WP_231438664.1">
    <property type="nucleotide sequence ID" value="NZ_JAJOMB010000001.1"/>
</dbReference>
<comment type="caution">
    <text evidence="8">The sequence shown here is derived from an EMBL/GenBank/DDBJ whole genome shotgun (WGS) entry which is preliminary data.</text>
</comment>
<proteinExistence type="predicted"/>
<dbReference type="PROSITE" id="PS50043">
    <property type="entry name" value="HTH_LUXR_2"/>
    <property type="match status" value="1"/>
</dbReference>
<keyword evidence="2" id="KW-0805">Transcription regulation</keyword>
<dbReference type="PANTHER" id="PTHR43214:SF24">
    <property type="entry name" value="TRANSCRIPTIONAL REGULATORY PROTEIN NARL-RELATED"/>
    <property type="match status" value="1"/>
</dbReference>
<dbReference type="InterPro" id="IPR016032">
    <property type="entry name" value="Sig_transdc_resp-reg_C-effctor"/>
</dbReference>
<dbReference type="CDD" id="cd17535">
    <property type="entry name" value="REC_NarL-like"/>
    <property type="match status" value="1"/>
</dbReference>
<keyword evidence="3" id="KW-0238">DNA-binding</keyword>
<feature type="modified residue" description="4-aspartylphosphate" evidence="5">
    <location>
        <position position="58"/>
    </location>
</feature>